<dbReference type="PANTHER" id="PTHR11085">
    <property type="entry name" value="NAD-DEPENDENT PROTEIN DEACYLASE SIRTUIN-5, MITOCHONDRIAL-RELATED"/>
    <property type="match status" value="1"/>
</dbReference>
<dbReference type="GO" id="GO:0070403">
    <property type="term" value="F:NAD+ binding"/>
    <property type="evidence" value="ECO:0007669"/>
    <property type="project" value="InterPro"/>
</dbReference>
<dbReference type="GO" id="GO:0000122">
    <property type="term" value="P:negative regulation of transcription by RNA polymerase II"/>
    <property type="evidence" value="ECO:0000318"/>
    <property type="project" value="GO_Central"/>
</dbReference>
<dbReference type="RefSeq" id="XP_002110277.1">
    <property type="nucleotide sequence ID" value="XM_002110241.1"/>
</dbReference>
<evidence type="ECO:0000256" key="5">
    <source>
        <dbReference type="ARBA" id="ARBA00023027"/>
    </source>
</evidence>
<dbReference type="InParanoid" id="B3RR50"/>
<comment type="similarity">
    <text evidence="6">Belongs to the sirtuin family. Class IV subfamily.</text>
</comment>
<dbReference type="Gene3D" id="2.20.28.200">
    <property type="match status" value="1"/>
</dbReference>
<dbReference type="InterPro" id="IPR029035">
    <property type="entry name" value="DHS-like_NAD/FAD-binding_dom"/>
</dbReference>
<dbReference type="FunCoup" id="B3RR50">
    <property type="interactions" value="957"/>
</dbReference>
<dbReference type="HOGENOM" id="CLU_023643_6_0_1"/>
<evidence type="ECO:0000256" key="2">
    <source>
        <dbReference type="ARBA" id="ARBA00022679"/>
    </source>
</evidence>
<feature type="domain" description="Deacetylase sirtuin-type" evidence="8">
    <location>
        <begin position="27"/>
        <end position="267"/>
    </location>
</feature>
<dbReference type="CDD" id="cd01410">
    <property type="entry name" value="SIRT7"/>
    <property type="match status" value="1"/>
</dbReference>
<dbReference type="Pfam" id="PF02146">
    <property type="entry name" value="SIR2"/>
    <property type="match status" value="1"/>
</dbReference>
<dbReference type="InterPro" id="IPR003000">
    <property type="entry name" value="Sirtuin"/>
</dbReference>
<dbReference type="GO" id="GO:0046872">
    <property type="term" value="F:metal ion binding"/>
    <property type="evidence" value="ECO:0007669"/>
    <property type="project" value="UniProtKB-KW"/>
</dbReference>
<keyword evidence="2" id="KW-0808">Transferase</keyword>
<keyword evidence="4 7" id="KW-0862">Zinc</keyword>
<feature type="binding site" evidence="7">
    <location>
        <position position="166"/>
    </location>
    <ligand>
        <name>Zn(2+)</name>
        <dbReference type="ChEBI" id="CHEBI:29105"/>
    </ligand>
</feature>
<dbReference type="OrthoDB" id="2919105at2759"/>
<dbReference type="EC" id="2.3.1.286" evidence="1"/>
<keyword evidence="5" id="KW-0520">NAD</keyword>
<dbReference type="Proteomes" id="UP000009022">
    <property type="component" value="Unassembled WGS sequence"/>
</dbReference>
<evidence type="ECO:0000256" key="4">
    <source>
        <dbReference type="ARBA" id="ARBA00022833"/>
    </source>
</evidence>
<feature type="active site" description="Proton acceptor" evidence="7">
    <location>
        <position position="133"/>
    </location>
</feature>
<dbReference type="PROSITE" id="PS50305">
    <property type="entry name" value="SIRTUIN"/>
    <property type="match status" value="1"/>
</dbReference>
<feature type="binding site" evidence="7">
    <location>
        <position position="144"/>
    </location>
    <ligand>
        <name>Zn(2+)</name>
        <dbReference type="ChEBI" id="CHEBI:29105"/>
    </ligand>
</feature>
<dbReference type="InterPro" id="IPR050134">
    <property type="entry name" value="NAD-dep_sirtuin_deacylases"/>
</dbReference>
<evidence type="ECO:0000313" key="10">
    <source>
        <dbReference type="Proteomes" id="UP000009022"/>
    </source>
</evidence>
<evidence type="ECO:0000256" key="6">
    <source>
        <dbReference type="ARBA" id="ARBA00038170"/>
    </source>
</evidence>
<accession>B3RR50</accession>
<dbReference type="Gene3D" id="3.40.50.1220">
    <property type="entry name" value="TPP-binding domain"/>
    <property type="match status" value="1"/>
</dbReference>
<proteinExistence type="inferred from homology"/>
<name>B3RR50_TRIAD</name>
<gene>
    <name evidence="9" type="ORF">TRIADDRAFT_23343</name>
</gene>
<evidence type="ECO:0000256" key="3">
    <source>
        <dbReference type="ARBA" id="ARBA00022723"/>
    </source>
</evidence>
<evidence type="ECO:0000256" key="7">
    <source>
        <dbReference type="PROSITE-ProRule" id="PRU00236"/>
    </source>
</evidence>
<dbReference type="GO" id="GO:0003714">
    <property type="term" value="F:transcription corepressor activity"/>
    <property type="evidence" value="ECO:0000318"/>
    <property type="project" value="GO_Central"/>
</dbReference>
<feature type="binding site" evidence="7">
    <location>
        <position position="172"/>
    </location>
    <ligand>
        <name>Zn(2+)</name>
        <dbReference type="ChEBI" id="CHEBI:29105"/>
    </ligand>
</feature>
<keyword evidence="10" id="KW-1185">Reference proteome</keyword>
<dbReference type="CTD" id="6751492"/>
<evidence type="ECO:0000259" key="8">
    <source>
        <dbReference type="PROSITE" id="PS50305"/>
    </source>
</evidence>
<reference evidence="9 10" key="1">
    <citation type="journal article" date="2008" name="Nature">
        <title>The Trichoplax genome and the nature of placozoans.</title>
        <authorList>
            <person name="Srivastava M."/>
            <person name="Begovic E."/>
            <person name="Chapman J."/>
            <person name="Putnam N.H."/>
            <person name="Hellsten U."/>
            <person name="Kawashima T."/>
            <person name="Kuo A."/>
            <person name="Mitros T."/>
            <person name="Salamov A."/>
            <person name="Carpenter M.L."/>
            <person name="Signorovitch A.Y."/>
            <person name="Moreno M.A."/>
            <person name="Kamm K."/>
            <person name="Grimwood J."/>
            <person name="Schmutz J."/>
            <person name="Shapiro H."/>
            <person name="Grigoriev I.V."/>
            <person name="Buss L.W."/>
            <person name="Schierwater B."/>
            <person name="Dellaporta S.L."/>
            <person name="Rokhsar D.S."/>
        </authorList>
    </citation>
    <scope>NUCLEOTIDE SEQUENCE [LARGE SCALE GENOMIC DNA]</scope>
    <source>
        <strain evidence="9 10">Grell-BS-1999</strain>
    </source>
</reference>
<sequence>MSVNYAENLSHYPNKGKCGQAEIFDSTEVLQSKIKQLAEMIKASKYIVVHTGAGISTSAGIPDFRGPRGVWTLEEKGKKPEINITFETAQPTLTHMAVVELARAGIVKYVISQNVDGLHWKSGLPRNKVSELHGNMFVDRCDRCYQEYCHAHASVTVGCKKTGTRCTRNDRCRGYIRDTILDWEDSLPEKDLLSAEDHLRRSDLSLCLGTSLQIKPSGDLPLLTLKNNGCIAICNLQPTKLDKKASLCIHGYVDQVMIGVMDELGLPIPKYSPMITENLLKRKFDCIKEERLVDGEPDNKKALTNHKRPSGC</sequence>
<feature type="binding site" evidence="7">
    <location>
        <position position="141"/>
    </location>
    <ligand>
        <name>Zn(2+)</name>
        <dbReference type="ChEBI" id="CHEBI:29105"/>
    </ligand>
</feature>
<protein>
    <recommendedName>
        <fullName evidence="1">protein acetyllysine N-acetyltransferase</fullName>
        <ecNumber evidence="1">2.3.1.286</ecNumber>
    </recommendedName>
</protein>
<dbReference type="AlphaFoldDB" id="B3RR50"/>
<dbReference type="InterPro" id="IPR026590">
    <property type="entry name" value="Ssirtuin_cat_dom"/>
</dbReference>
<dbReference type="STRING" id="10228.B3RR50"/>
<dbReference type="eggNOG" id="KOG1905">
    <property type="taxonomic scope" value="Eukaryota"/>
</dbReference>
<dbReference type="GO" id="GO:0005634">
    <property type="term" value="C:nucleus"/>
    <property type="evidence" value="ECO:0000318"/>
    <property type="project" value="GO_Central"/>
</dbReference>
<dbReference type="GeneID" id="6751492"/>
<evidence type="ECO:0000313" key="9">
    <source>
        <dbReference type="EMBL" id="EDV26281.1"/>
    </source>
</evidence>
<dbReference type="FunFam" id="3.40.50.1220:FF:000038">
    <property type="entry name" value="NAD-dependent protein deacetylase sirtuin-6 isoform X2"/>
    <property type="match status" value="1"/>
</dbReference>
<dbReference type="OMA" id="EQCKKCR"/>
<evidence type="ECO:0000256" key="1">
    <source>
        <dbReference type="ARBA" id="ARBA00012928"/>
    </source>
</evidence>
<keyword evidence="3 7" id="KW-0479">Metal-binding</keyword>
<dbReference type="SUPFAM" id="SSF52467">
    <property type="entry name" value="DHS-like NAD/FAD-binding domain"/>
    <property type="match status" value="1"/>
</dbReference>
<dbReference type="GO" id="GO:0046969">
    <property type="term" value="F:histone H3K9 deacetylase activity, NAD-dependent"/>
    <property type="evidence" value="ECO:0000318"/>
    <property type="project" value="GO_Central"/>
</dbReference>
<organism evidence="9 10">
    <name type="scientific">Trichoplax adhaerens</name>
    <name type="common">Trichoplax reptans</name>
    <dbReference type="NCBI Taxonomy" id="10228"/>
    <lineage>
        <taxon>Eukaryota</taxon>
        <taxon>Metazoa</taxon>
        <taxon>Placozoa</taxon>
        <taxon>Uniplacotomia</taxon>
        <taxon>Trichoplacea</taxon>
        <taxon>Trichoplacidae</taxon>
        <taxon>Trichoplax</taxon>
    </lineage>
</organism>
<dbReference type="PANTHER" id="PTHR11085:SF12">
    <property type="entry name" value="NAD-DEPENDENT PROTEIN DEACYLASE SIRTUIN-6"/>
    <property type="match status" value="1"/>
</dbReference>
<dbReference type="KEGG" id="tad:TRIADDRAFT_23343"/>
<dbReference type="EMBL" id="DS985243">
    <property type="protein sequence ID" value="EDV26281.1"/>
    <property type="molecule type" value="Genomic_DNA"/>
</dbReference>
<dbReference type="PhylomeDB" id="B3RR50"/>